<evidence type="ECO:0000256" key="5">
    <source>
        <dbReference type="ARBA" id="ARBA00022989"/>
    </source>
</evidence>
<feature type="transmembrane region" description="Helical" evidence="7">
    <location>
        <begin position="361"/>
        <end position="381"/>
    </location>
</feature>
<dbReference type="InterPro" id="IPR002528">
    <property type="entry name" value="MATE_fam"/>
</dbReference>
<dbReference type="EMBL" id="PTJA01000017">
    <property type="protein sequence ID" value="PPK76805.1"/>
    <property type="molecule type" value="Genomic_DNA"/>
</dbReference>
<feature type="transmembrane region" description="Helical" evidence="7">
    <location>
        <begin position="139"/>
        <end position="157"/>
    </location>
</feature>
<dbReference type="AlphaFoldDB" id="A0A2S6HH43"/>
<dbReference type="PANTHER" id="PTHR43549:SF3">
    <property type="entry name" value="MULTIDRUG RESISTANCE PROTEIN YPNP-RELATED"/>
    <property type="match status" value="1"/>
</dbReference>
<keyword evidence="3" id="KW-1003">Cell membrane</keyword>
<feature type="transmembrane region" description="Helical" evidence="7">
    <location>
        <begin position="169"/>
        <end position="189"/>
    </location>
</feature>
<feature type="transmembrane region" description="Helical" evidence="7">
    <location>
        <begin position="393"/>
        <end position="412"/>
    </location>
</feature>
<dbReference type="InterPro" id="IPR052031">
    <property type="entry name" value="Membrane_Transporter-Flippase"/>
</dbReference>
<feature type="transmembrane region" description="Helical" evidence="7">
    <location>
        <begin position="99"/>
        <end position="119"/>
    </location>
</feature>
<evidence type="ECO:0000256" key="2">
    <source>
        <dbReference type="ARBA" id="ARBA00022448"/>
    </source>
</evidence>
<evidence type="ECO:0000256" key="3">
    <source>
        <dbReference type="ARBA" id="ARBA00022475"/>
    </source>
</evidence>
<dbReference type="PANTHER" id="PTHR43549">
    <property type="entry name" value="MULTIDRUG RESISTANCE PROTEIN YPNP-RELATED"/>
    <property type="match status" value="1"/>
</dbReference>
<name>A0A2S6HH43_9FIRM</name>
<feature type="transmembrane region" description="Helical" evidence="7">
    <location>
        <begin position="322"/>
        <end position="341"/>
    </location>
</feature>
<evidence type="ECO:0000256" key="6">
    <source>
        <dbReference type="ARBA" id="ARBA00023136"/>
    </source>
</evidence>
<evidence type="ECO:0000313" key="8">
    <source>
        <dbReference type="EMBL" id="PPK76805.1"/>
    </source>
</evidence>
<feature type="transmembrane region" description="Helical" evidence="7">
    <location>
        <begin position="201"/>
        <end position="221"/>
    </location>
</feature>
<dbReference type="PIRSF" id="PIRSF006603">
    <property type="entry name" value="DinF"/>
    <property type="match status" value="1"/>
</dbReference>
<evidence type="ECO:0000256" key="4">
    <source>
        <dbReference type="ARBA" id="ARBA00022692"/>
    </source>
</evidence>
<feature type="transmembrane region" description="Helical" evidence="7">
    <location>
        <begin position="418"/>
        <end position="443"/>
    </location>
</feature>
<dbReference type="InterPro" id="IPR048279">
    <property type="entry name" value="MdtK-like"/>
</dbReference>
<dbReference type="GO" id="GO:0042910">
    <property type="term" value="F:xenobiotic transmembrane transporter activity"/>
    <property type="evidence" value="ECO:0007669"/>
    <property type="project" value="InterPro"/>
</dbReference>
<dbReference type="GO" id="GO:0005886">
    <property type="term" value="C:plasma membrane"/>
    <property type="evidence" value="ECO:0007669"/>
    <property type="project" value="UniProtKB-SubCell"/>
</dbReference>
<evidence type="ECO:0000256" key="1">
    <source>
        <dbReference type="ARBA" id="ARBA00004651"/>
    </source>
</evidence>
<keyword evidence="5 7" id="KW-1133">Transmembrane helix</keyword>
<feature type="transmembrane region" description="Helical" evidence="7">
    <location>
        <begin position="58"/>
        <end position="87"/>
    </location>
</feature>
<protein>
    <submittedName>
        <fullName evidence="8">Na+-driven multidrug efflux pump</fullName>
    </submittedName>
</protein>
<evidence type="ECO:0000313" key="9">
    <source>
        <dbReference type="Proteomes" id="UP000237749"/>
    </source>
</evidence>
<feature type="transmembrane region" description="Helical" evidence="7">
    <location>
        <begin position="20"/>
        <end position="38"/>
    </location>
</feature>
<feature type="transmembrane region" description="Helical" evidence="7">
    <location>
        <begin position="259"/>
        <end position="278"/>
    </location>
</feature>
<sequence>MQMNYKSRVLDMTKGSPFQLLLYFSLPLFFGNLLQQLYSLADASIAGHLLGDVALAEIGATAALYSLITNFVFGLNNGLALIVSKYFGAGEKKEMKQAVCYMVTIACVFAVLLTTLFLLFRHSLLVILQIPEDTLEGALNYFTIILAGIPLSMAYNLEFSLLQAVGNSFTPLLFLLFSSVLNVGLDYLFMGNLAMGVQGAAIATVLAQGVSGVLCFFYIVKNYRELCFEKKDFLVKPAFVFKMLWTGLSMALMSTIYNIGSVVLQSSINALGSVYIAAQMGARRLAELFYNPGLALAASIATYSSQNYGANRNTRIGKGIKTALLIYGVWWLFAVTFVFMLGENAVKLITGSVSQEVVSSAVLYLQISIPMIPPMAFLVIMRSALQGMAHPGLPLLCSVIELIGKVWFSLMIVPVWGYLAVCICEPVLWVICALVILAAPFVYRREFA</sequence>
<organism evidence="8 9">
    <name type="scientific">Lacrimispora xylanisolvens</name>
    <dbReference type="NCBI Taxonomy" id="384636"/>
    <lineage>
        <taxon>Bacteria</taxon>
        <taxon>Bacillati</taxon>
        <taxon>Bacillota</taxon>
        <taxon>Clostridia</taxon>
        <taxon>Lachnospirales</taxon>
        <taxon>Lachnospiraceae</taxon>
        <taxon>Lacrimispora</taxon>
    </lineage>
</organism>
<accession>A0A2S6HH43</accession>
<keyword evidence="4 7" id="KW-0812">Transmembrane</keyword>
<keyword evidence="9" id="KW-1185">Reference proteome</keyword>
<gene>
    <name evidence="8" type="ORF">BXY41_11734</name>
</gene>
<dbReference type="Pfam" id="PF01554">
    <property type="entry name" value="MatE"/>
    <property type="match status" value="2"/>
</dbReference>
<evidence type="ECO:0000256" key="7">
    <source>
        <dbReference type="SAM" id="Phobius"/>
    </source>
</evidence>
<dbReference type="Proteomes" id="UP000237749">
    <property type="component" value="Unassembled WGS sequence"/>
</dbReference>
<dbReference type="OrthoDB" id="9776324at2"/>
<dbReference type="GO" id="GO:0015297">
    <property type="term" value="F:antiporter activity"/>
    <property type="evidence" value="ECO:0007669"/>
    <property type="project" value="InterPro"/>
</dbReference>
<comment type="subcellular location">
    <subcellularLocation>
        <location evidence="1">Cell membrane</location>
        <topology evidence="1">Multi-pass membrane protein</topology>
    </subcellularLocation>
</comment>
<keyword evidence="6 7" id="KW-0472">Membrane</keyword>
<proteinExistence type="predicted"/>
<reference evidence="8 9" key="1">
    <citation type="submission" date="2018-02" db="EMBL/GenBank/DDBJ databases">
        <title>Genomic Encyclopedia of Archaeal and Bacterial Type Strains, Phase II (KMG-II): from individual species to whole genera.</title>
        <authorList>
            <person name="Goeker M."/>
        </authorList>
    </citation>
    <scope>NUCLEOTIDE SEQUENCE [LARGE SCALE GENOMIC DNA]</scope>
    <source>
        <strain evidence="8 9">DSM 3808</strain>
    </source>
</reference>
<comment type="caution">
    <text evidence="8">The sequence shown here is derived from an EMBL/GenBank/DDBJ whole genome shotgun (WGS) entry which is preliminary data.</text>
</comment>
<keyword evidence="2" id="KW-0813">Transport</keyword>